<evidence type="ECO:0000256" key="5">
    <source>
        <dbReference type="SAM" id="Phobius"/>
    </source>
</evidence>
<feature type="transmembrane region" description="Helical" evidence="5">
    <location>
        <begin position="121"/>
        <end position="142"/>
    </location>
</feature>
<reference evidence="6" key="2">
    <citation type="submission" date="2025-09" db="UniProtKB">
        <authorList>
            <consortium name="Ensembl"/>
        </authorList>
    </citation>
    <scope>IDENTIFICATION</scope>
</reference>
<organism evidence="6 7">
    <name type="scientific">Leptobrachium leishanense</name>
    <name type="common">Leishan spiny toad</name>
    <dbReference type="NCBI Taxonomy" id="445787"/>
    <lineage>
        <taxon>Eukaryota</taxon>
        <taxon>Metazoa</taxon>
        <taxon>Chordata</taxon>
        <taxon>Craniata</taxon>
        <taxon>Vertebrata</taxon>
        <taxon>Euteleostomi</taxon>
        <taxon>Amphibia</taxon>
        <taxon>Batrachia</taxon>
        <taxon>Anura</taxon>
        <taxon>Pelobatoidea</taxon>
        <taxon>Megophryidae</taxon>
        <taxon>Leptobrachium</taxon>
    </lineage>
</organism>
<feature type="transmembrane region" description="Helical" evidence="5">
    <location>
        <begin position="240"/>
        <end position="265"/>
    </location>
</feature>
<dbReference type="AlphaFoldDB" id="A0A8C5QD04"/>
<dbReference type="PANTHER" id="PTHR11040">
    <property type="entry name" value="ZINC/IRON TRANSPORTER"/>
    <property type="match status" value="1"/>
</dbReference>
<dbReference type="GO" id="GO:0005886">
    <property type="term" value="C:plasma membrane"/>
    <property type="evidence" value="ECO:0007669"/>
    <property type="project" value="TreeGrafter"/>
</dbReference>
<keyword evidence="3 5" id="KW-1133">Transmembrane helix</keyword>
<proteinExistence type="predicted"/>
<dbReference type="GO" id="GO:0005385">
    <property type="term" value="F:zinc ion transmembrane transporter activity"/>
    <property type="evidence" value="ECO:0007669"/>
    <property type="project" value="TreeGrafter"/>
</dbReference>
<accession>A0A8C5QD04</accession>
<feature type="transmembrane region" description="Helical" evidence="5">
    <location>
        <begin position="277"/>
        <end position="295"/>
    </location>
</feature>
<evidence type="ECO:0008006" key="8">
    <source>
        <dbReference type="Google" id="ProtNLM"/>
    </source>
</evidence>
<reference evidence="6" key="1">
    <citation type="submission" date="2025-08" db="UniProtKB">
        <authorList>
            <consortium name="Ensembl"/>
        </authorList>
    </citation>
    <scope>IDENTIFICATION</scope>
</reference>
<dbReference type="Proteomes" id="UP000694569">
    <property type="component" value="Unplaced"/>
</dbReference>
<dbReference type="Pfam" id="PF02535">
    <property type="entry name" value="Zip"/>
    <property type="match status" value="1"/>
</dbReference>
<protein>
    <recommendedName>
        <fullName evidence="8">Zinc transporter ZIP1</fullName>
    </recommendedName>
</protein>
<dbReference type="GeneTree" id="ENSGT00940000164669"/>
<dbReference type="PANTHER" id="PTHR11040:SF214">
    <property type="entry name" value="SOLUTE CARRIER FAMILY 39 (ZINC TRANSPORTER), MEMBER 1"/>
    <property type="match status" value="1"/>
</dbReference>
<evidence type="ECO:0000256" key="1">
    <source>
        <dbReference type="ARBA" id="ARBA00004141"/>
    </source>
</evidence>
<keyword evidence="2 5" id="KW-0812">Transmembrane</keyword>
<dbReference type="OrthoDB" id="448280at2759"/>
<feature type="transmembrane region" description="Helical" evidence="5">
    <location>
        <begin position="307"/>
        <end position="326"/>
    </location>
</feature>
<keyword evidence="4 5" id="KW-0472">Membrane</keyword>
<comment type="subcellular location">
    <subcellularLocation>
        <location evidence="1">Membrane</location>
        <topology evidence="1">Multi-pass membrane protein</topology>
    </subcellularLocation>
</comment>
<evidence type="ECO:0000256" key="3">
    <source>
        <dbReference type="ARBA" id="ARBA00022989"/>
    </source>
</evidence>
<sequence length="327" mass="36580">MPPLMTPSCHETKGKEATRKFLPAPRKAYQRALKALQLLQSDSLLTWTSFFPKQMGSLASIWQQHWEKKLNYSEGHQMWMSFISCIAGGVFLAACLLDIVPDFLSDMKAEMENQQIKTNYPLPEFILAIGILLVLIVERVVLECSHGMTEETTPLIQDHNNSHDVEHGRRHFHVDFNAHSSFRSFVLILSLSLHSIFEGIAIGLQSAQTEVLQITIAILIHKSIIAVSLSLLLLQSKVQARWFVLSMVMFALMSPIGIGIGIGVMQSQSSGSTMVQCILEGLAAGTFVYITFLEILPHELNSNKWRLPKVLFILIGFSTMAALRFLG</sequence>
<evidence type="ECO:0000256" key="4">
    <source>
        <dbReference type="ARBA" id="ARBA00023136"/>
    </source>
</evidence>
<dbReference type="InterPro" id="IPR003689">
    <property type="entry name" value="ZIP"/>
</dbReference>
<evidence type="ECO:0000313" key="7">
    <source>
        <dbReference type="Proteomes" id="UP000694569"/>
    </source>
</evidence>
<feature type="transmembrane region" description="Helical" evidence="5">
    <location>
        <begin position="78"/>
        <end position="100"/>
    </location>
</feature>
<feature type="transmembrane region" description="Helical" evidence="5">
    <location>
        <begin position="211"/>
        <end position="234"/>
    </location>
</feature>
<name>A0A8C5QD04_9ANUR</name>
<evidence type="ECO:0000256" key="2">
    <source>
        <dbReference type="ARBA" id="ARBA00022692"/>
    </source>
</evidence>
<dbReference type="Ensembl" id="ENSLLET00000037668.1">
    <property type="protein sequence ID" value="ENSLLEP00000036266.1"/>
    <property type="gene ID" value="ENSLLEG00000022966.1"/>
</dbReference>
<evidence type="ECO:0000313" key="6">
    <source>
        <dbReference type="Ensembl" id="ENSLLEP00000036266.1"/>
    </source>
</evidence>
<keyword evidence="7" id="KW-1185">Reference proteome</keyword>
<feature type="transmembrane region" description="Helical" evidence="5">
    <location>
        <begin position="185"/>
        <end position="204"/>
    </location>
</feature>